<organism evidence="2 3">
    <name type="scientific">Enterococcus alishanensis</name>
    <dbReference type="NCBI Taxonomy" id="1303817"/>
    <lineage>
        <taxon>Bacteria</taxon>
        <taxon>Bacillati</taxon>
        <taxon>Bacillota</taxon>
        <taxon>Bacilli</taxon>
        <taxon>Lactobacillales</taxon>
        <taxon>Enterococcaceae</taxon>
        <taxon>Enterococcus</taxon>
    </lineage>
</organism>
<keyword evidence="3" id="KW-1185">Reference proteome</keyword>
<reference evidence="2 3" key="1">
    <citation type="submission" date="2021-06" db="EMBL/GenBank/DDBJ databases">
        <title>Enterococcus alishanensis sp. nov., a novel lactic acid bacterium isolated from fresh coffee beans.</title>
        <authorList>
            <person name="Chen Y.-S."/>
        </authorList>
    </citation>
    <scope>NUCLEOTIDE SEQUENCE [LARGE SCALE GENOMIC DNA]</scope>
    <source>
        <strain evidence="2 3">ALS3</strain>
    </source>
</reference>
<accession>A0ABS6TD62</accession>
<dbReference type="InterPro" id="IPR010699">
    <property type="entry name" value="DUF1275"/>
</dbReference>
<evidence type="ECO:0000256" key="1">
    <source>
        <dbReference type="SAM" id="Phobius"/>
    </source>
</evidence>
<feature type="transmembrane region" description="Helical" evidence="1">
    <location>
        <begin position="73"/>
        <end position="96"/>
    </location>
</feature>
<keyword evidence="1" id="KW-0472">Membrane</keyword>
<feature type="transmembrane region" description="Helical" evidence="1">
    <location>
        <begin position="124"/>
        <end position="146"/>
    </location>
</feature>
<dbReference type="Pfam" id="PF06912">
    <property type="entry name" value="DUF1275"/>
    <property type="match status" value="1"/>
</dbReference>
<evidence type="ECO:0000313" key="3">
    <source>
        <dbReference type="Proteomes" id="UP000774130"/>
    </source>
</evidence>
<proteinExistence type="predicted"/>
<feature type="transmembrane region" description="Helical" evidence="1">
    <location>
        <begin position="184"/>
        <end position="200"/>
    </location>
</feature>
<dbReference type="PANTHER" id="PTHR37314:SF4">
    <property type="entry name" value="UPF0700 TRANSMEMBRANE PROTEIN YOAK"/>
    <property type="match status" value="1"/>
</dbReference>
<evidence type="ECO:0000313" key="2">
    <source>
        <dbReference type="EMBL" id="MBV7390874.1"/>
    </source>
</evidence>
<sequence length="205" mass="22268">MAAGSLDAYTYLLHGEVFAGLQTGNLILFGIHLIHPDNVGVSRYLIAILAFMLGTILIRLFQEKFDHSRRPGIRQSFVIGWEIICMLIVALFASVLSDRAASALLSIAAAAQLQEFNRLKGAPFTSLMMTGNIRTFAASILEGLMLKDHKAINKCRDIATIIGSFIVGAALVSLLSGVLGDQTIFVSIVFLLFALICILIKTKKN</sequence>
<name>A0ABS6TD62_9ENTE</name>
<dbReference type="EMBL" id="JAHUZB010000003">
    <property type="protein sequence ID" value="MBV7390874.1"/>
    <property type="molecule type" value="Genomic_DNA"/>
</dbReference>
<keyword evidence="1" id="KW-0812">Transmembrane</keyword>
<dbReference type="PANTHER" id="PTHR37314">
    <property type="entry name" value="SLR0142 PROTEIN"/>
    <property type="match status" value="1"/>
</dbReference>
<dbReference type="Proteomes" id="UP000774130">
    <property type="component" value="Unassembled WGS sequence"/>
</dbReference>
<gene>
    <name evidence="2" type="ORF">KUA55_09290</name>
</gene>
<keyword evidence="1" id="KW-1133">Transmembrane helix</keyword>
<feature type="transmembrane region" description="Helical" evidence="1">
    <location>
        <begin position="158"/>
        <end position="178"/>
    </location>
</feature>
<protein>
    <submittedName>
        <fullName evidence="2">DUF1275 domain-containing protein</fullName>
    </submittedName>
</protein>
<feature type="transmembrane region" description="Helical" evidence="1">
    <location>
        <begin position="41"/>
        <end position="61"/>
    </location>
</feature>
<feature type="transmembrane region" description="Helical" evidence="1">
    <location>
        <begin position="12"/>
        <end position="35"/>
    </location>
</feature>
<comment type="caution">
    <text evidence="2">The sequence shown here is derived from an EMBL/GenBank/DDBJ whole genome shotgun (WGS) entry which is preliminary data.</text>
</comment>